<evidence type="ECO:0000259" key="1">
    <source>
        <dbReference type="Pfam" id="PF24886"/>
    </source>
</evidence>
<dbReference type="Proteomes" id="UP000241311">
    <property type="component" value="Segment"/>
</dbReference>
<feature type="domain" description="DUF7740" evidence="1">
    <location>
        <begin position="7"/>
        <end position="57"/>
    </location>
</feature>
<evidence type="ECO:0000313" key="3">
    <source>
        <dbReference type="Proteomes" id="UP000241311"/>
    </source>
</evidence>
<organism evidence="2 3">
    <name type="scientific">Pectobacterium phage vB_PatP_CB4</name>
    <dbReference type="NCBI Taxonomy" id="1958919"/>
    <lineage>
        <taxon>Viruses</taxon>
        <taxon>Duplodnaviria</taxon>
        <taxon>Heunggongvirae</taxon>
        <taxon>Uroviricota</taxon>
        <taxon>Caudoviricetes</taxon>
        <taxon>Schitoviridae</taxon>
        <taxon>Cbunavirus</taxon>
        <taxon>Cbunavirus CB4</taxon>
    </lineage>
</organism>
<dbReference type="EMBL" id="KY549659">
    <property type="protein sequence ID" value="AQT27934.1"/>
    <property type="molecule type" value="Genomic_DNA"/>
</dbReference>
<keyword evidence="3" id="KW-1185">Reference proteome</keyword>
<name>A0A2P0N9V5_9CAUD</name>
<dbReference type="Pfam" id="PF24886">
    <property type="entry name" value="DUF7740"/>
    <property type="match status" value="1"/>
</dbReference>
<evidence type="ECO:0000313" key="2">
    <source>
        <dbReference type="EMBL" id="AQT27934.1"/>
    </source>
</evidence>
<reference evidence="2 3" key="1">
    <citation type="submission" date="2017-01" db="EMBL/GenBank/DDBJ databases">
        <title>Isolation and characterization of Pectobacterium phages.</title>
        <authorList>
            <person name="Buttimer C.T.H."/>
            <person name="Lucid A."/>
            <person name="Coffey A."/>
        </authorList>
    </citation>
    <scope>NUCLEOTIDE SEQUENCE [LARGE SCALE GENOMIC DNA]</scope>
</reference>
<dbReference type="InterPro" id="IPR056642">
    <property type="entry name" value="DUF7740"/>
</dbReference>
<accession>A0A2P0N9V5</accession>
<protein>
    <recommendedName>
        <fullName evidence="1">DUF7740 domain-containing protein</fullName>
    </recommendedName>
</protein>
<proteinExistence type="predicted"/>
<sequence>MFPDPIDEFLDAVDTVDLCIAMAKKYNEPVDDKLRCCSLLVAKRIHNIQIRDMFINLGYEKIPAVFWVMMKSQLEVIKAGL</sequence>
<gene>
    <name evidence="2" type="ORF">CB4_92</name>
</gene>